<keyword evidence="1" id="KW-0677">Repeat</keyword>
<evidence type="ECO:0000313" key="5">
    <source>
        <dbReference type="Proteomes" id="UP001596091"/>
    </source>
</evidence>
<keyword evidence="5" id="KW-1185">Reference proteome</keyword>
<gene>
    <name evidence="4" type="ORF">ACFPT7_11220</name>
</gene>
<sequence>MSFQSRELARVPNVEQYKKQAKELVRFRREAGENRQQQMQLKRLFKMIQQYHPQFRGKTEAEIRGAEFALSDAQLVIAREHGFLSWPKFVRAIEARRAGLEAEENAEAAFLRAASVPRGEDHDGAGATTDAAEAVRKAHPGVEIESVWAAAVYGDAAAVKAFLAKDKGLASQRGGVYAWDPLTYLCFSRYARWLRKDEARSRAFVDAARALLEAGADVDTGWFDGIGEATPAWESVLYGAAGVAQHAELTRLLLEYGADPNDEETAYHAAENYEQGPVRALLESGKLAEGGKTTLLVRKADWHDLEGAKLVLEFGGNPHRGTQWKNTAFAWSVKRDNWIELVKTMLADAQGPLSKQTEEVQASILGATEQAVRRGRPDLLKLLDERGLMPDLLGFDRLLEACARGDLEKAKAVAAADPAALAMVLAHGGALLSQYAGTGCVEGMRVLMELGVAAAALNLEGDPYFEIAKSGTALHSGAWRLQHGAVKLLLERGVPVDAKDERGRTALMFAVRACVDSYWKSRRSPESIAMLLEAGASQESVSVPTGYAEADALLRRHGG</sequence>
<keyword evidence="2 3" id="KW-0040">ANK repeat</keyword>
<dbReference type="InterPro" id="IPR036770">
    <property type="entry name" value="Ankyrin_rpt-contain_sf"/>
</dbReference>
<name>A0ABW1EEV8_9BACT</name>
<dbReference type="EMBL" id="JBHSPH010000002">
    <property type="protein sequence ID" value="MFC5862864.1"/>
    <property type="molecule type" value="Genomic_DNA"/>
</dbReference>
<evidence type="ECO:0000313" key="4">
    <source>
        <dbReference type="EMBL" id="MFC5862864.1"/>
    </source>
</evidence>
<dbReference type="Gene3D" id="1.25.40.20">
    <property type="entry name" value="Ankyrin repeat-containing domain"/>
    <property type="match status" value="2"/>
</dbReference>
<evidence type="ECO:0000256" key="3">
    <source>
        <dbReference type="PROSITE-ProRule" id="PRU00023"/>
    </source>
</evidence>
<dbReference type="SMART" id="SM00248">
    <property type="entry name" value="ANK"/>
    <property type="match status" value="4"/>
</dbReference>
<organism evidence="4 5">
    <name type="scientific">Acidicapsa dinghuensis</name>
    <dbReference type="NCBI Taxonomy" id="2218256"/>
    <lineage>
        <taxon>Bacteria</taxon>
        <taxon>Pseudomonadati</taxon>
        <taxon>Acidobacteriota</taxon>
        <taxon>Terriglobia</taxon>
        <taxon>Terriglobales</taxon>
        <taxon>Acidobacteriaceae</taxon>
        <taxon>Acidicapsa</taxon>
    </lineage>
</organism>
<evidence type="ECO:0000256" key="1">
    <source>
        <dbReference type="ARBA" id="ARBA00022737"/>
    </source>
</evidence>
<feature type="repeat" description="ANK" evidence="3">
    <location>
        <begin position="469"/>
        <end position="501"/>
    </location>
</feature>
<dbReference type="PANTHER" id="PTHR24189:SF50">
    <property type="entry name" value="ANKYRIN REPEAT AND SOCS BOX PROTEIN 2"/>
    <property type="match status" value="1"/>
</dbReference>
<evidence type="ECO:0000256" key="2">
    <source>
        <dbReference type="ARBA" id="ARBA00023043"/>
    </source>
</evidence>
<protein>
    <submittedName>
        <fullName evidence="4">Ankyrin repeat domain-containing protein</fullName>
    </submittedName>
</protein>
<accession>A0ABW1EEV8</accession>
<proteinExistence type="predicted"/>
<dbReference type="InterPro" id="IPR002110">
    <property type="entry name" value="Ankyrin_rpt"/>
</dbReference>
<dbReference type="InterPro" id="IPR050745">
    <property type="entry name" value="Multifunctional_regulatory"/>
</dbReference>
<dbReference type="PROSITE" id="PS50088">
    <property type="entry name" value="ANK_REPEAT"/>
    <property type="match status" value="1"/>
</dbReference>
<dbReference type="PANTHER" id="PTHR24189">
    <property type="entry name" value="MYOTROPHIN"/>
    <property type="match status" value="1"/>
</dbReference>
<reference evidence="5" key="1">
    <citation type="journal article" date="2019" name="Int. J. Syst. Evol. Microbiol.">
        <title>The Global Catalogue of Microorganisms (GCM) 10K type strain sequencing project: providing services to taxonomists for standard genome sequencing and annotation.</title>
        <authorList>
            <consortium name="The Broad Institute Genomics Platform"/>
            <consortium name="The Broad Institute Genome Sequencing Center for Infectious Disease"/>
            <person name="Wu L."/>
            <person name="Ma J."/>
        </authorList>
    </citation>
    <scope>NUCLEOTIDE SEQUENCE [LARGE SCALE GENOMIC DNA]</scope>
    <source>
        <strain evidence="5">JCM 4087</strain>
    </source>
</reference>
<dbReference type="RefSeq" id="WP_263336866.1">
    <property type="nucleotide sequence ID" value="NZ_JAGSYH010000003.1"/>
</dbReference>
<comment type="caution">
    <text evidence="4">The sequence shown here is derived from an EMBL/GenBank/DDBJ whole genome shotgun (WGS) entry which is preliminary data.</text>
</comment>
<dbReference type="SUPFAM" id="SSF48403">
    <property type="entry name" value="Ankyrin repeat"/>
    <property type="match status" value="2"/>
</dbReference>
<dbReference type="Proteomes" id="UP001596091">
    <property type="component" value="Unassembled WGS sequence"/>
</dbReference>